<evidence type="ECO:0000313" key="3">
    <source>
        <dbReference type="Proteomes" id="UP000471120"/>
    </source>
</evidence>
<organism evidence="2 3">
    <name type="scientific">Rhodococcus rhodnii</name>
    <dbReference type="NCBI Taxonomy" id="38312"/>
    <lineage>
        <taxon>Bacteria</taxon>
        <taxon>Bacillati</taxon>
        <taxon>Actinomycetota</taxon>
        <taxon>Actinomycetes</taxon>
        <taxon>Mycobacteriales</taxon>
        <taxon>Nocardiaceae</taxon>
        <taxon>Rhodococcus</taxon>
    </lineage>
</organism>
<sequence length="74" mass="7465">MNISSAGPTTTNPAPSTAPHKAPTVKPRVSIARARAPASGRKRSKSAPSERFPKAASIVAVVMTADAAPTSRAG</sequence>
<gene>
    <name evidence="2" type="ORF">DW322_18740</name>
</gene>
<protein>
    <submittedName>
        <fullName evidence="2">Uncharacterized protein</fullName>
    </submittedName>
</protein>
<evidence type="ECO:0000313" key="2">
    <source>
        <dbReference type="EMBL" id="TXG91846.1"/>
    </source>
</evidence>
<reference evidence="2 3" key="1">
    <citation type="submission" date="2018-07" db="EMBL/GenBank/DDBJ databases">
        <title>Genome sequence of Rhodococcus rhodnii ATCC 35071 from Rhodnius prolixus.</title>
        <authorList>
            <person name="Patel V."/>
            <person name="Vogel K.J."/>
        </authorList>
    </citation>
    <scope>NUCLEOTIDE SEQUENCE [LARGE SCALE GENOMIC DNA]</scope>
    <source>
        <strain evidence="2 3">ATCC 35071</strain>
    </source>
</reference>
<name>A0A6P2CL04_9NOCA</name>
<dbReference type="Proteomes" id="UP000471120">
    <property type="component" value="Unassembled WGS sequence"/>
</dbReference>
<dbReference type="AlphaFoldDB" id="A0A6P2CL04"/>
<comment type="caution">
    <text evidence="2">The sequence shown here is derived from an EMBL/GenBank/DDBJ whole genome shotgun (WGS) entry which is preliminary data.</text>
</comment>
<feature type="region of interest" description="Disordered" evidence="1">
    <location>
        <begin position="1"/>
        <end position="54"/>
    </location>
</feature>
<proteinExistence type="predicted"/>
<evidence type="ECO:0000256" key="1">
    <source>
        <dbReference type="SAM" id="MobiDB-lite"/>
    </source>
</evidence>
<accession>A0A6P2CL04</accession>
<dbReference type="EMBL" id="QRCM01000001">
    <property type="protein sequence ID" value="TXG91846.1"/>
    <property type="molecule type" value="Genomic_DNA"/>
</dbReference>
<feature type="compositionally biased region" description="Low complexity" evidence="1">
    <location>
        <begin position="1"/>
        <end position="19"/>
    </location>
</feature>